<organism evidence="1 2">
    <name type="scientific">Nocardia lasii</name>
    <dbReference type="NCBI Taxonomy" id="1616107"/>
    <lineage>
        <taxon>Bacteria</taxon>
        <taxon>Bacillati</taxon>
        <taxon>Actinomycetota</taxon>
        <taxon>Actinomycetes</taxon>
        <taxon>Mycobacteriales</taxon>
        <taxon>Nocardiaceae</taxon>
        <taxon>Nocardia</taxon>
    </lineage>
</organism>
<reference evidence="2" key="1">
    <citation type="journal article" date="2019" name="Int. J. Syst. Evol. Microbiol.">
        <title>The Global Catalogue of Microorganisms (GCM) 10K type strain sequencing project: providing services to taxonomists for standard genome sequencing and annotation.</title>
        <authorList>
            <consortium name="The Broad Institute Genomics Platform"/>
            <consortium name="The Broad Institute Genome Sequencing Center for Infectious Disease"/>
            <person name="Wu L."/>
            <person name="Ma J."/>
        </authorList>
    </citation>
    <scope>NUCLEOTIDE SEQUENCE [LARGE SCALE GENOMIC DNA]</scope>
    <source>
        <strain evidence="2">CCUG 36956</strain>
    </source>
</reference>
<gene>
    <name evidence="1" type="ORF">ACFP3H_09925</name>
</gene>
<name>A0ABW1JQX2_9NOCA</name>
<sequence length="108" mass="12135">MSDSFLDLHAGLDLEIGRLVLAEMYEEDDSADLVIVVEGDQYSITLKSALQPIIFPDDDLLYAVGKLVDLHIERGSHLRSATYHYEKEAAGTWVMSAKFEYDRPEGVD</sequence>
<protein>
    <submittedName>
        <fullName evidence="1">Uncharacterized protein</fullName>
    </submittedName>
</protein>
<proteinExistence type="predicted"/>
<dbReference type="RefSeq" id="WP_378602887.1">
    <property type="nucleotide sequence ID" value="NZ_JBHSQN010000004.1"/>
</dbReference>
<dbReference type="Proteomes" id="UP001596223">
    <property type="component" value="Unassembled WGS sequence"/>
</dbReference>
<evidence type="ECO:0000313" key="1">
    <source>
        <dbReference type="EMBL" id="MFC6011367.1"/>
    </source>
</evidence>
<comment type="caution">
    <text evidence="1">The sequence shown here is derived from an EMBL/GenBank/DDBJ whole genome shotgun (WGS) entry which is preliminary data.</text>
</comment>
<keyword evidence="2" id="KW-1185">Reference proteome</keyword>
<evidence type="ECO:0000313" key="2">
    <source>
        <dbReference type="Proteomes" id="UP001596223"/>
    </source>
</evidence>
<dbReference type="EMBL" id="JBHSQN010000004">
    <property type="protein sequence ID" value="MFC6011367.1"/>
    <property type="molecule type" value="Genomic_DNA"/>
</dbReference>
<accession>A0ABW1JQX2</accession>